<dbReference type="EMBL" id="CP114052">
    <property type="protein sequence ID" value="WAW14123.1"/>
    <property type="molecule type" value="Genomic_DNA"/>
</dbReference>
<keyword evidence="10" id="KW-1185">Reference proteome</keyword>
<dbReference type="SUPFAM" id="SSF51395">
    <property type="entry name" value="FMN-linked oxidoreductases"/>
    <property type="match status" value="1"/>
</dbReference>
<organism evidence="9 10">
    <name type="scientific">Peptostreptococcus equinus</name>
    <dbReference type="NCBI Taxonomy" id="3003601"/>
    <lineage>
        <taxon>Bacteria</taxon>
        <taxon>Bacillati</taxon>
        <taxon>Bacillota</taxon>
        <taxon>Clostridia</taxon>
        <taxon>Peptostreptococcales</taxon>
        <taxon>Peptostreptococcaceae</taxon>
        <taxon>Peptostreptococcus</taxon>
    </lineage>
</organism>
<dbReference type="InterPro" id="IPR012133">
    <property type="entry name" value="Alpha-hydoxy_acid_DH_FMN"/>
</dbReference>
<protein>
    <recommendedName>
        <fullName evidence="6">L-lactate oxidase</fullName>
    </recommendedName>
</protein>
<keyword evidence="4" id="KW-0560">Oxidoreductase</keyword>
<evidence type="ECO:0000313" key="10">
    <source>
        <dbReference type="Proteomes" id="UP001164187"/>
    </source>
</evidence>
<comment type="cofactor">
    <cofactor evidence="1">
        <name>FMN</name>
        <dbReference type="ChEBI" id="CHEBI:58210"/>
    </cofactor>
</comment>
<dbReference type="RefSeq" id="WP_269310784.1">
    <property type="nucleotide sequence ID" value="NZ_CP114052.1"/>
</dbReference>
<dbReference type="PIRSF" id="PIRSF000138">
    <property type="entry name" value="Al-hdrx_acd_dh"/>
    <property type="match status" value="1"/>
</dbReference>
<proteinExistence type="inferred from homology"/>
<keyword evidence="3" id="KW-0288">FMN</keyword>
<accession>A0ABY7JPP1</accession>
<gene>
    <name evidence="9" type="ORF">O0R46_05820</name>
</gene>
<dbReference type="InterPro" id="IPR000262">
    <property type="entry name" value="FMN-dep_DH"/>
</dbReference>
<dbReference type="PANTHER" id="PTHR10578:SF107">
    <property type="entry name" value="2-HYDROXYACID OXIDASE 1"/>
    <property type="match status" value="1"/>
</dbReference>
<dbReference type="Pfam" id="PF01070">
    <property type="entry name" value="FMN_dh"/>
    <property type="match status" value="2"/>
</dbReference>
<dbReference type="InterPro" id="IPR013785">
    <property type="entry name" value="Aldolase_TIM"/>
</dbReference>
<keyword evidence="2" id="KW-0285">Flavoprotein</keyword>
<evidence type="ECO:0000256" key="7">
    <source>
        <dbReference type="ARBA" id="ARBA00048754"/>
    </source>
</evidence>
<reference evidence="9" key="1">
    <citation type="submission" date="2022-12" db="EMBL/GenBank/DDBJ databases">
        <title>Peptostreptococcus.</title>
        <authorList>
            <person name="Lee S.H."/>
        </authorList>
    </citation>
    <scope>NUCLEOTIDE SEQUENCE</scope>
    <source>
        <strain evidence="9">CBA3647</strain>
    </source>
</reference>
<sequence>MNFQEVENEARKKFKGTCRVCKVCDGVACRGEVPGMGGKGTGSAFMENIKALEKIKLNMRVIHDVSEVDTSIELFGKKLALPIMAAPITGTTLNMGGQVTEREYIEPVVVGCKNKDIYAMVGDTAVPQFLIENLEVIKENNGHGIVFIKPWENEEIISKIRDAEKAGAIAVGIDIDACGLITLKLHGTPVFAKKIDQIKELVDSTELPFILKGIMTPDEAKMAADAGVYAIVVSNHGGRVQDYAPGSADVLPEIVKAVDGKCKILVDGGIRTGVDVLKMLALGADACLIGRPFVTASFGGQTEGVELYIDRLRGDLESAMVLTGCADLKSITDRIIYKDVK</sequence>
<dbReference type="Gene3D" id="3.20.20.70">
    <property type="entry name" value="Aldolase class I"/>
    <property type="match status" value="1"/>
</dbReference>
<dbReference type="CDD" id="cd02809">
    <property type="entry name" value="alpha_hydroxyacid_oxid_FMN"/>
    <property type="match status" value="1"/>
</dbReference>
<comment type="catalytic activity">
    <reaction evidence="7">
        <text>(S)-lactate + O2 = pyruvate + H2O2</text>
        <dbReference type="Rhea" id="RHEA:55868"/>
        <dbReference type="ChEBI" id="CHEBI:15361"/>
        <dbReference type="ChEBI" id="CHEBI:15379"/>
        <dbReference type="ChEBI" id="CHEBI:16240"/>
        <dbReference type="ChEBI" id="CHEBI:16651"/>
    </reaction>
    <physiologicalReaction direction="left-to-right" evidence="7">
        <dbReference type="Rhea" id="RHEA:55869"/>
    </physiologicalReaction>
</comment>
<feature type="domain" description="FMN hydroxy acid dehydrogenase" evidence="8">
    <location>
        <begin position="37"/>
        <end position="341"/>
    </location>
</feature>
<evidence type="ECO:0000256" key="6">
    <source>
        <dbReference type="ARBA" id="ARBA00029513"/>
    </source>
</evidence>
<evidence type="ECO:0000256" key="5">
    <source>
        <dbReference type="ARBA" id="ARBA00024042"/>
    </source>
</evidence>
<comment type="similarity">
    <text evidence="5">Belongs to the FMN-dependent alpha-hydroxy acid dehydrogenase family.</text>
</comment>
<evidence type="ECO:0000256" key="4">
    <source>
        <dbReference type="ARBA" id="ARBA00023002"/>
    </source>
</evidence>
<dbReference type="PANTHER" id="PTHR10578">
    <property type="entry name" value="S -2-HYDROXY-ACID OXIDASE-RELATED"/>
    <property type="match status" value="1"/>
</dbReference>
<evidence type="ECO:0000256" key="1">
    <source>
        <dbReference type="ARBA" id="ARBA00001917"/>
    </source>
</evidence>
<evidence type="ECO:0000256" key="2">
    <source>
        <dbReference type="ARBA" id="ARBA00022630"/>
    </source>
</evidence>
<dbReference type="PROSITE" id="PS51349">
    <property type="entry name" value="FMN_HYDROXY_ACID_DH_2"/>
    <property type="match status" value="1"/>
</dbReference>
<dbReference type="Proteomes" id="UP001164187">
    <property type="component" value="Chromosome"/>
</dbReference>
<evidence type="ECO:0000256" key="3">
    <source>
        <dbReference type="ARBA" id="ARBA00022643"/>
    </source>
</evidence>
<name>A0ABY7JPP1_9FIRM</name>
<dbReference type="InterPro" id="IPR037396">
    <property type="entry name" value="FMN_HAD"/>
</dbReference>
<evidence type="ECO:0000259" key="8">
    <source>
        <dbReference type="PROSITE" id="PS51349"/>
    </source>
</evidence>
<evidence type="ECO:0000313" key="9">
    <source>
        <dbReference type="EMBL" id="WAW14123.1"/>
    </source>
</evidence>